<evidence type="ECO:0000313" key="4">
    <source>
        <dbReference type="EMBL" id="TCV82372.1"/>
    </source>
</evidence>
<accession>A0A4R3XTX7</accession>
<dbReference type="RefSeq" id="WP_124944797.1">
    <property type="nucleotide sequence ID" value="NZ_BHVT01000002.1"/>
</dbReference>
<dbReference type="Gene3D" id="3.40.190.10">
    <property type="entry name" value="Periplasmic binding protein-like II"/>
    <property type="match status" value="2"/>
</dbReference>
<dbReference type="AlphaFoldDB" id="A0A4R3XTX7"/>
<comment type="caution">
    <text evidence="4">The sequence shown here is derived from an EMBL/GenBank/DDBJ whole genome shotgun (WGS) entry which is preliminary data.</text>
</comment>
<feature type="signal peptide" evidence="2">
    <location>
        <begin position="1"/>
        <end position="28"/>
    </location>
</feature>
<organism evidence="4 5">
    <name type="scientific">Sulfurirhabdus autotrophica</name>
    <dbReference type="NCBI Taxonomy" id="1706046"/>
    <lineage>
        <taxon>Bacteria</taxon>
        <taxon>Pseudomonadati</taxon>
        <taxon>Pseudomonadota</taxon>
        <taxon>Betaproteobacteria</taxon>
        <taxon>Nitrosomonadales</taxon>
        <taxon>Sulfuricellaceae</taxon>
        <taxon>Sulfurirhabdus</taxon>
    </lineage>
</organism>
<dbReference type="SUPFAM" id="SSF53850">
    <property type="entry name" value="Periplasmic binding protein-like II"/>
    <property type="match status" value="1"/>
</dbReference>
<sequence length="308" mass="34188">MFTQRLSPLKHSFALLCCLALFSSPSIGAEITITGSSTLESFLKQWAALVQSKSPTTQINISSPGTSVAPKALVQDKTDLAAMNREMTNDESEAFIRTHGYYPTAIAVAIEAVALYVHPSNPLPGLDVIQLDAIYSKHHGCGWRETVDTWGKLGVDSTWKSKPINLLGHNKKSAVRDFFNKTVICRDDFKDDIPELSHEQLLAKVAEDPYALGYGAYQPDSKLKIVPIKKGGTNFVPLTLENVYNRSYRLQHYLYLYVNKPKDKAINPAVLDFLKTGLSQQGQAFVKEAGYIPLSDELVQRQLSKLNK</sequence>
<evidence type="ECO:0000313" key="5">
    <source>
        <dbReference type="Proteomes" id="UP000295367"/>
    </source>
</evidence>
<protein>
    <submittedName>
        <fullName evidence="4">Phosphate ABC transporter substrate-binding protein (PhoT family)</fullName>
    </submittedName>
</protein>
<gene>
    <name evidence="4" type="ORF">EDC63_1216</name>
</gene>
<evidence type="ECO:0000256" key="2">
    <source>
        <dbReference type="SAM" id="SignalP"/>
    </source>
</evidence>
<reference evidence="4 5" key="1">
    <citation type="submission" date="2019-03" db="EMBL/GenBank/DDBJ databases">
        <title>Genomic Encyclopedia of Type Strains, Phase IV (KMG-IV): sequencing the most valuable type-strain genomes for metagenomic binning, comparative biology and taxonomic classification.</title>
        <authorList>
            <person name="Goeker M."/>
        </authorList>
    </citation>
    <scope>NUCLEOTIDE SEQUENCE [LARGE SCALE GENOMIC DNA]</scope>
    <source>
        <strain evidence="4 5">DSM 100309</strain>
    </source>
</reference>
<dbReference type="PANTHER" id="PTHR30570:SF6">
    <property type="entry name" value="PHOSPHATE-BINDING PROTEIN PSTS"/>
    <property type="match status" value="1"/>
</dbReference>
<evidence type="ECO:0000256" key="1">
    <source>
        <dbReference type="ARBA" id="ARBA00022729"/>
    </source>
</evidence>
<dbReference type="Proteomes" id="UP000295367">
    <property type="component" value="Unassembled WGS sequence"/>
</dbReference>
<keyword evidence="1 2" id="KW-0732">Signal</keyword>
<dbReference type="PANTHER" id="PTHR30570">
    <property type="entry name" value="PERIPLASMIC PHOSPHATE BINDING COMPONENT OF PHOSPHATE ABC TRANSPORTER"/>
    <property type="match status" value="1"/>
</dbReference>
<dbReference type="InterPro" id="IPR024370">
    <property type="entry name" value="PBP_domain"/>
</dbReference>
<dbReference type="OrthoDB" id="4008270at2"/>
<dbReference type="EMBL" id="SMCO01000021">
    <property type="protein sequence ID" value="TCV82372.1"/>
    <property type="molecule type" value="Genomic_DNA"/>
</dbReference>
<dbReference type="Pfam" id="PF12849">
    <property type="entry name" value="PBP_like_2"/>
    <property type="match status" value="1"/>
</dbReference>
<feature type="domain" description="PBP" evidence="3">
    <location>
        <begin position="28"/>
        <end position="275"/>
    </location>
</feature>
<evidence type="ECO:0000259" key="3">
    <source>
        <dbReference type="Pfam" id="PF12849"/>
    </source>
</evidence>
<name>A0A4R3XTX7_9PROT</name>
<proteinExistence type="predicted"/>
<feature type="chain" id="PRO_5020627821" evidence="2">
    <location>
        <begin position="29"/>
        <end position="308"/>
    </location>
</feature>
<dbReference type="InterPro" id="IPR050811">
    <property type="entry name" value="Phosphate_ABC_transporter"/>
</dbReference>
<keyword evidence="5" id="KW-1185">Reference proteome</keyword>